<keyword evidence="5" id="KW-1185">Reference proteome</keyword>
<sequence>MLKKIILAAIALSLSACSSIYMPVVPNTPMLSNQGEFSAGAHLSLKGNFNVNGAYAVGDHFAVIGNAAYLNSEKYSKDLEHSLYEIGGGYFRNFGPDNNRILEVYAGVGSGKNIKTTRTYDNREMLLATDVQHARYNKTFLQVNYSSKKIDTIRLFGTQLKLNYGMAWRLSYAETKDFTINNVAHVNEDNIFIEPVFFTRMVLSDEFQLQYTTGSNIGLKSRKFLNAGYSIFTIGAVLNIGKKPKVK</sequence>
<evidence type="ECO:0000313" key="4">
    <source>
        <dbReference type="EMBL" id="MCJ0743335.1"/>
    </source>
</evidence>
<comment type="caution">
    <text evidence="4">The sequence shown here is derived from an EMBL/GenBank/DDBJ whole genome shotgun (WGS) entry which is preliminary data.</text>
</comment>
<keyword evidence="1 2" id="KW-0732">Signal</keyword>
<dbReference type="PROSITE" id="PS51257">
    <property type="entry name" value="PROKAR_LIPOPROTEIN"/>
    <property type="match status" value="1"/>
</dbReference>
<protein>
    <recommendedName>
        <fullName evidence="3">Outer membrane protein beta-barrel domain-containing protein</fullName>
    </recommendedName>
</protein>
<gene>
    <name evidence="4" type="ORF">MMF97_11475</name>
</gene>
<evidence type="ECO:0000256" key="2">
    <source>
        <dbReference type="SAM" id="SignalP"/>
    </source>
</evidence>
<feature type="signal peptide" evidence="2">
    <location>
        <begin position="1"/>
        <end position="18"/>
    </location>
</feature>
<evidence type="ECO:0000259" key="3">
    <source>
        <dbReference type="Pfam" id="PF13505"/>
    </source>
</evidence>
<evidence type="ECO:0000256" key="1">
    <source>
        <dbReference type="ARBA" id="ARBA00022729"/>
    </source>
</evidence>
<evidence type="ECO:0000313" key="5">
    <source>
        <dbReference type="Proteomes" id="UP001165460"/>
    </source>
</evidence>
<reference evidence="4" key="1">
    <citation type="submission" date="2022-03" db="EMBL/GenBank/DDBJ databases">
        <authorList>
            <person name="Woo C.Y."/>
        </authorList>
    </citation>
    <scope>NUCLEOTIDE SEQUENCE</scope>
    <source>
        <strain evidence="4">CYS-01</strain>
    </source>
</reference>
<dbReference type="RefSeq" id="WP_243362481.1">
    <property type="nucleotide sequence ID" value="NZ_JALGBH010000002.1"/>
</dbReference>
<proteinExistence type="predicted"/>
<accession>A0ABS9ZYF1</accession>
<organism evidence="4 5">
    <name type="scientific">Pedobacter montanisoli</name>
    <dbReference type="NCBI Taxonomy" id="2923277"/>
    <lineage>
        <taxon>Bacteria</taxon>
        <taxon>Pseudomonadati</taxon>
        <taxon>Bacteroidota</taxon>
        <taxon>Sphingobacteriia</taxon>
        <taxon>Sphingobacteriales</taxon>
        <taxon>Sphingobacteriaceae</taxon>
        <taxon>Pedobacter</taxon>
    </lineage>
</organism>
<dbReference type="EMBL" id="JALGBH010000002">
    <property type="protein sequence ID" value="MCJ0743335.1"/>
    <property type="molecule type" value="Genomic_DNA"/>
</dbReference>
<dbReference type="InterPro" id="IPR027385">
    <property type="entry name" value="Beta-barrel_OMP"/>
</dbReference>
<dbReference type="Pfam" id="PF13505">
    <property type="entry name" value="OMP_b-brl"/>
    <property type="match status" value="1"/>
</dbReference>
<feature type="chain" id="PRO_5045523382" description="Outer membrane protein beta-barrel domain-containing protein" evidence="2">
    <location>
        <begin position="19"/>
        <end position="247"/>
    </location>
</feature>
<dbReference type="Proteomes" id="UP001165460">
    <property type="component" value="Unassembled WGS sequence"/>
</dbReference>
<feature type="domain" description="Outer membrane protein beta-barrel" evidence="3">
    <location>
        <begin position="38"/>
        <end position="179"/>
    </location>
</feature>
<name>A0ABS9ZYF1_9SPHI</name>